<dbReference type="Proteomes" id="UP000775213">
    <property type="component" value="Unassembled WGS sequence"/>
</dbReference>
<dbReference type="AlphaFoldDB" id="A0AAV7HRR7"/>
<accession>A0AAV7HRR7</accession>
<protein>
    <submittedName>
        <fullName evidence="1">Uncharacterized protein</fullName>
    </submittedName>
</protein>
<organism evidence="1 2">
    <name type="scientific">Dendrobium chrysotoxum</name>
    <name type="common">Orchid</name>
    <dbReference type="NCBI Taxonomy" id="161865"/>
    <lineage>
        <taxon>Eukaryota</taxon>
        <taxon>Viridiplantae</taxon>
        <taxon>Streptophyta</taxon>
        <taxon>Embryophyta</taxon>
        <taxon>Tracheophyta</taxon>
        <taxon>Spermatophyta</taxon>
        <taxon>Magnoliopsida</taxon>
        <taxon>Liliopsida</taxon>
        <taxon>Asparagales</taxon>
        <taxon>Orchidaceae</taxon>
        <taxon>Epidendroideae</taxon>
        <taxon>Malaxideae</taxon>
        <taxon>Dendrobiinae</taxon>
        <taxon>Dendrobium</taxon>
    </lineage>
</organism>
<sequence length="64" mass="7407">MHWCCYWLFPKLIRTKTVVSNGCKRQWPMLTPNSRNMTTYAYSDDGEVPPPSTICWAGHSNLQS</sequence>
<evidence type="ECO:0000313" key="2">
    <source>
        <dbReference type="Proteomes" id="UP000775213"/>
    </source>
</evidence>
<dbReference type="EMBL" id="JAGFBR010000002">
    <property type="protein sequence ID" value="KAH0470208.1"/>
    <property type="molecule type" value="Genomic_DNA"/>
</dbReference>
<comment type="caution">
    <text evidence="1">The sequence shown here is derived from an EMBL/GenBank/DDBJ whole genome shotgun (WGS) entry which is preliminary data.</text>
</comment>
<keyword evidence="2" id="KW-1185">Reference proteome</keyword>
<reference evidence="1 2" key="1">
    <citation type="journal article" date="2021" name="Hortic Res">
        <title>Chromosome-scale assembly of the Dendrobium chrysotoxum genome enhances the understanding of orchid evolution.</title>
        <authorList>
            <person name="Zhang Y."/>
            <person name="Zhang G.Q."/>
            <person name="Zhang D."/>
            <person name="Liu X.D."/>
            <person name="Xu X.Y."/>
            <person name="Sun W.H."/>
            <person name="Yu X."/>
            <person name="Zhu X."/>
            <person name="Wang Z.W."/>
            <person name="Zhao X."/>
            <person name="Zhong W.Y."/>
            <person name="Chen H."/>
            <person name="Yin W.L."/>
            <person name="Huang T."/>
            <person name="Niu S.C."/>
            <person name="Liu Z.J."/>
        </authorList>
    </citation>
    <scope>NUCLEOTIDE SEQUENCE [LARGE SCALE GENOMIC DNA]</scope>
    <source>
        <strain evidence="1">Lindl</strain>
    </source>
</reference>
<evidence type="ECO:0000313" key="1">
    <source>
        <dbReference type="EMBL" id="KAH0470208.1"/>
    </source>
</evidence>
<proteinExistence type="predicted"/>
<gene>
    <name evidence="1" type="ORF">IEQ34_001766</name>
</gene>
<name>A0AAV7HRR7_DENCH</name>